<dbReference type="InterPro" id="IPR029058">
    <property type="entry name" value="AB_hydrolase_fold"/>
</dbReference>
<gene>
    <name evidence="1" type="ORF">GPUH_LOCUS7907</name>
</gene>
<accession>A0A183DGR6</accession>
<proteinExistence type="predicted"/>
<dbReference type="InterPro" id="IPR042269">
    <property type="entry name" value="Ser_carbopepase_S28_SKS"/>
</dbReference>
<dbReference type="GO" id="GO:0006508">
    <property type="term" value="P:proteolysis"/>
    <property type="evidence" value="ECO:0007669"/>
    <property type="project" value="InterPro"/>
</dbReference>
<dbReference type="Pfam" id="PF05577">
    <property type="entry name" value="Peptidase_S28"/>
    <property type="match status" value="1"/>
</dbReference>
<evidence type="ECO:0000313" key="2">
    <source>
        <dbReference type="Proteomes" id="UP000271098"/>
    </source>
</evidence>
<dbReference type="EMBL" id="UYRT01021628">
    <property type="protein sequence ID" value="VDK60076.1"/>
    <property type="molecule type" value="Genomic_DNA"/>
</dbReference>
<reference evidence="3" key="1">
    <citation type="submission" date="2016-06" db="UniProtKB">
        <authorList>
            <consortium name="WormBaseParasite"/>
        </authorList>
    </citation>
    <scope>IDENTIFICATION</scope>
</reference>
<dbReference type="WBParaSite" id="GPUH_0000791601-mRNA-1">
    <property type="protein sequence ID" value="GPUH_0000791601-mRNA-1"/>
    <property type="gene ID" value="GPUH_0000791601"/>
</dbReference>
<dbReference type="GO" id="GO:0070008">
    <property type="term" value="F:serine-type exopeptidase activity"/>
    <property type="evidence" value="ECO:0007669"/>
    <property type="project" value="InterPro"/>
</dbReference>
<dbReference type="Proteomes" id="UP000271098">
    <property type="component" value="Unassembled WGS sequence"/>
</dbReference>
<evidence type="ECO:0000313" key="1">
    <source>
        <dbReference type="EMBL" id="VDK60076.1"/>
    </source>
</evidence>
<reference evidence="1 2" key="2">
    <citation type="submission" date="2018-11" db="EMBL/GenBank/DDBJ databases">
        <authorList>
            <consortium name="Pathogen Informatics"/>
        </authorList>
    </citation>
    <scope>NUCLEOTIDE SEQUENCE [LARGE SCALE GENOMIC DNA]</scope>
</reference>
<evidence type="ECO:0000313" key="3">
    <source>
        <dbReference type="WBParaSite" id="GPUH_0000791601-mRNA-1"/>
    </source>
</evidence>
<dbReference type="Gene3D" id="3.40.50.1820">
    <property type="entry name" value="alpha/beta hydrolase"/>
    <property type="match status" value="1"/>
</dbReference>
<dbReference type="InterPro" id="IPR008758">
    <property type="entry name" value="Peptidase_S28"/>
</dbReference>
<protein>
    <submittedName>
        <fullName evidence="3">Isoamyl alcohol oxidase</fullName>
    </submittedName>
</protein>
<dbReference type="Gene3D" id="1.20.120.980">
    <property type="entry name" value="Serine carboxypeptidase S28, SKS domain"/>
    <property type="match status" value="1"/>
</dbReference>
<name>A0A183DGR6_9BILA</name>
<sequence>MKLAEQLYQVINVYYNFSGALKYNCFRSDCPSTATEALDGELGWAWQTCTAMPMIMCDMGGDTDFFINNCNVTGGLVNMTVQDCVKKFGHIGYVPELFHVDAVSVRYGFTYGAASNIIFT</sequence>
<keyword evidence="2" id="KW-1185">Reference proteome</keyword>
<dbReference type="AlphaFoldDB" id="A0A183DGR6"/>
<organism evidence="3">
    <name type="scientific">Gongylonema pulchrum</name>
    <dbReference type="NCBI Taxonomy" id="637853"/>
    <lineage>
        <taxon>Eukaryota</taxon>
        <taxon>Metazoa</taxon>
        <taxon>Ecdysozoa</taxon>
        <taxon>Nematoda</taxon>
        <taxon>Chromadorea</taxon>
        <taxon>Rhabditida</taxon>
        <taxon>Spirurina</taxon>
        <taxon>Spiruromorpha</taxon>
        <taxon>Spiruroidea</taxon>
        <taxon>Gongylonematidae</taxon>
        <taxon>Gongylonema</taxon>
    </lineage>
</organism>
<dbReference type="OrthoDB" id="2130629at2759"/>